<dbReference type="EC" id="3.4.21.-" evidence="6"/>
<accession>A0ABT3FUB0</accession>
<gene>
    <name evidence="9" type="ORF">OKA04_19920</name>
</gene>
<protein>
    <recommendedName>
        <fullName evidence="6">Serine protease</fullName>
        <ecNumber evidence="6">3.4.21.-</ecNumber>
    </recommendedName>
</protein>
<dbReference type="InterPro" id="IPR009003">
    <property type="entry name" value="Peptidase_S1_PA"/>
</dbReference>
<reference evidence="9 10" key="1">
    <citation type="submission" date="2022-10" db="EMBL/GenBank/DDBJ databases">
        <title>Luteolibacter flavescens strain MCCC 1K03193, whole genome shotgun sequencing project.</title>
        <authorList>
            <person name="Zhao G."/>
            <person name="Shen L."/>
        </authorList>
    </citation>
    <scope>NUCLEOTIDE SEQUENCE [LARGE SCALE GENOMIC DNA]</scope>
    <source>
        <strain evidence="9 10">MCCC 1K03193</strain>
    </source>
</reference>
<evidence type="ECO:0000256" key="2">
    <source>
        <dbReference type="ARBA" id="ARBA00022670"/>
    </source>
</evidence>
<dbReference type="SMART" id="SM00892">
    <property type="entry name" value="Endonuclease_NS"/>
    <property type="match status" value="1"/>
</dbReference>
<evidence type="ECO:0000259" key="8">
    <source>
        <dbReference type="SMART" id="SM00892"/>
    </source>
</evidence>
<dbReference type="SUPFAM" id="SSF50494">
    <property type="entry name" value="Trypsin-like serine proteases"/>
    <property type="match status" value="1"/>
</dbReference>
<dbReference type="Proteomes" id="UP001207930">
    <property type="component" value="Unassembled WGS sequence"/>
</dbReference>
<organism evidence="9 10">
    <name type="scientific">Luteolibacter flavescens</name>
    <dbReference type="NCBI Taxonomy" id="1859460"/>
    <lineage>
        <taxon>Bacteria</taxon>
        <taxon>Pseudomonadati</taxon>
        <taxon>Verrucomicrobiota</taxon>
        <taxon>Verrucomicrobiia</taxon>
        <taxon>Verrucomicrobiales</taxon>
        <taxon>Verrucomicrobiaceae</taxon>
        <taxon>Luteolibacter</taxon>
    </lineage>
</organism>
<evidence type="ECO:0000256" key="5">
    <source>
        <dbReference type="ARBA" id="ARBA00022825"/>
    </source>
</evidence>
<name>A0ABT3FUB0_9BACT</name>
<dbReference type="PANTHER" id="PTHR13966:SF5">
    <property type="entry name" value="ENDONUCLEASE G, MITOCHONDRIAL"/>
    <property type="match status" value="1"/>
</dbReference>
<dbReference type="Gene3D" id="3.40.570.10">
    <property type="entry name" value="Extracellular Endonuclease, subunit A"/>
    <property type="match status" value="1"/>
</dbReference>
<dbReference type="InterPro" id="IPR043504">
    <property type="entry name" value="Peptidase_S1_PA_chymotrypsin"/>
</dbReference>
<dbReference type="SUPFAM" id="SSF54060">
    <property type="entry name" value="His-Me finger endonucleases"/>
    <property type="match status" value="1"/>
</dbReference>
<dbReference type="Pfam" id="PF01223">
    <property type="entry name" value="Endonuclease_NS"/>
    <property type="match status" value="1"/>
</dbReference>
<evidence type="ECO:0000256" key="1">
    <source>
        <dbReference type="ARBA" id="ARBA00008764"/>
    </source>
</evidence>
<proteinExistence type="inferred from homology"/>
<keyword evidence="2 6" id="KW-0645">Protease</keyword>
<dbReference type="InterPro" id="IPR044929">
    <property type="entry name" value="DNA/RNA_non-sp_Endonuclease_sf"/>
</dbReference>
<dbReference type="PANTHER" id="PTHR13966">
    <property type="entry name" value="ENDONUCLEASE RELATED"/>
    <property type="match status" value="1"/>
</dbReference>
<keyword evidence="3" id="KW-0732">Signal</keyword>
<evidence type="ECO:0000256" key="3">
    <source>
        <dbReference type="ARBA" id="ARBA00022729"/>
    </source>
</evidence>
<dbReference type="InterPro" id="IPR044925">
    <property type="entry name" value="His-Me_finger_sf"/>
</dbReference>
<evidence type="ECO:0000256" key="6">
    <source>
        <dbReference type="RuleBase" id="RU004296"/>
    </source>
</evidence>
<sequence>MKTPPSQARLEARRKKLQKLINSAGDLESLVQGGGEESLESMDIDGLRGAKIEALDKVVQGDFDAMREGDFELTEAVVEENGRQVSFVINGSFEDLPDPWLHLNVGLFRTNIESAIPAIGRVERFSASGLSTKHVGTGFIVGNGLMMTNRHVAAAFVKGVGTGSQLAFIPGISPALDFGRERDFIPTDLMGTLKITGIRMIHPFWDMALLEVTDVPSGIKPLKLSVESPEELISRNIAVIGYPGRGNDRSAKAVELEEKNFGDIFGVKRIAPGEIDGRESTLSYKHQVPSMIHDCSTLAGNSGSALVAVDSGLVLGLHFKGITLEANFSVPMHELARDRRVTELLEFEGIVPATNAWDDFWNNPVAEEAILVKPRTPGVRKAAAAVPSRGMGFGVTGSANDFTLTIPLNVSVSLGQVTQGTAELSDATAGAEALESFQIPVMYDGMDERTGYDPAFLEFEDGSEVPLPKLTAKGEKVVARVQEGEDFELKYHHFSIVMHKKRRLALFTAANLDWRRASPMVNGSKPTRGELSGIPEGVSEQWVTDDRIPEDQQLPDIFFTRDNKAFDKGHLVRRDDMAWGSSFEDIQMANGDTYYTTNCSPQVKGFNQAPFGDYNWGDLENMIQKATKAEKAILFSGPVLAKDDRFFLGVTESGPLKIQVPRRFWKIIVAMTPDGVKAYGFLPEQDLSGVPTTEEMILPEEWEDHLVSIKEIESALGGLVSLDWCKKHDVKR</sequence>
<dbReference type="GO" id="GO:0004519">
    <property type="term" value="F:endonuclease activity"/>
    <property type="evidence" value="ECO:0007669"/>
    <property type="project" value="UniProtKB-KW"/>
</dbReference>
<keyword evidence="5 6" id="KW-0720">Serine protease</keyword>
<evidence type="ECO:0000256" key="4">
    <source>
        <dbReference type="ARBA" id="ARBA00022801"/>
    </source>
</evidence>
<dbReference type="SMART" id="SM00477">
    <property type="entry name" value="NUC"/>
    <property type="match status" value="1"/>
</dbReference>
<dbReference type="InterPro" id="IPR020821">
    <property type="entry name" value="ENPP1-3/EXOG-like_nuc-like"/>
</dbReference>
<dbReference type="Pfam" id="PF13365">
    <property type="entry name" value="Trypsin_2"/>
    <property type="match status" value="1"/>
</dbReference>
<evidence type="ECO:0000313" key="9">
    <source>
        <dbReference type="EMBL" id="MCW1887017.1"/>
    </source>
</evidence>
<dbReference type="InterPro" id="IPR008256">
    <property type="entry name" value="Peptidase_S1B"/>
</dbReference>
<dbReference type="InterPro" id="IPR040255">
    <property type="entry name" value="Non-specific_endonuclease"/>
</dbReference>
<dbReference type="PRINTS" id="PR00839">
    <property type="entry name" value="V8PROTEASE"/>
</dbReference>
<comment type="similarity">
    <text evidence="1 6">Belongs to the peptidase S1B family.</text>
</comment>
<dbReference type="InterPro" id="IPR001604">
    <property type="entry name" value="Endo_G_ENPP1-like_dom"/>
</dbReference>
<dbReference type="Gene3D" id="2.40.10.10">
    <property type="entry name" value="Trypsin-like serine proteases"/>
    <property type="match status" value="2"/>
</dbReference>
<keyword evidence="9" id="KW-0255">Endonuclease</keyword>
<dbReference type="RefSeq" id="WP_264502972.1">
    <property type="nucleotide sequence ID" value="NZ_JAPDDS010000014.1"/>
</dbReference>
<feature type="domain" description="DNA/RNA non-specific endonuclease/pyrophosphatase/phosphodiesterase" evidence="8">
    <location>
        <begin position="490"/>
        <end position="731"/>
    </location>
</feature>
<evidence type="ECO:0000259" key="7">
    <source>
        <dbReference type="SMART" id="SM00477"/>
    </source>
</evidence>
<comment type="caution">
    <text evidence="9">The sequence shown here is derived from an EMBL/GenBank/DDBJ whole genome shotgun (WGS) entry which is preliminary data.</text>
</comment>
<keyword evidence="10" id="KW-1185">Reference proteome</keyword>
<keyword evidence="9" id="KW-0540">Nuclease</keyword>
<dbReference type="EMBL" id="JAPDDS010000014">
    <property type="protein sequence ID" value="MCW1887017.1"/>
    <property type="molecule type" value="Genomic_DNA"/>
</dbReference>
<keyword evidence="4 6" id="KW-0378">Hydrolase</keyword>
<feature type="domain" description="ENPP1-3/EXOG-like endonuclease/phosphodiesterase" evidence="7">
    <location>
        <begin position="491"/>
        <end position="727"/>
    </location>
</feature>
<evidence type="ECO:0000313" key="10">
    <source>
        <dbReference type="Proteomes" id="UP001207930"/>
    </source>
</evidence>